<reference evidence="2 3" key="1">
    <citation type="submission" date="2018-06" db="EMBL/GenBank/DDBJ databases">
        <authorList>
            <consortium name="Pathogen Informatics"/>
            <person name="Doyle S."/>
        </authorList>
    </citation>
    <scope>NUCLEOTIDE SEQUENCE [LARGE SCALE GENOMIC DNA]</scope>
    <source>
        <strain evidence="2 3">NCTC13229</strain>
    </source>
</reference>
<evidence type="ECO:0008006" key="4">
    <source>
        <dbReference type="Google" id="ProtNLM"/>
    </source>
</evidence>
<dbReference type="EMBL" id="UAUI01000001">
    <property type="protein sequence ID" value="SPZ35374.1"/>
    <property type="molecule type" value="Genomic_DNA"/>
</dbReference>
<evidence type="ECO:0000313" key="2">
    <source>
        <dbReference type="EMBL" id="SPZ35374.1"/>
    </source>
</evidence>
<feature type="chain" id="PRO_5044287677" description="PKD domain-containing protein" evidence="1">
    <location>
        <begin position="38"/>
        <end position="168"/>
    </location>
</feature>
<evidence type="ECO:0000313" key="3">
    <source>
        <dbReference type="Proteomes" id="UP000251211"/>
    </source>
</evidence>
<keyword evidence="1" id="KW-0732">Signal</keyword>
<dbReference type="Proteomes" id="UP000251211">
    <property type="component" value="Unassembled WGS sequence"/>
</dbReference>
<organism evidence="2 3">
    <name type="scientific">Rhodococcus wratislaviensis</name>
    <name type="common">Tsukamurella wratislaviensis</name>
    <dbReference type="NCBI Taxonomy" id="44752"/>
    <lineage>
        <taxon>Bacteria</taxon>
        <taxon>Bacillati</taxon>
        <taxon>Actinomycetota</taxon>
        <taxon>Actinomycetes</taxon>
        <taxon>Mycobacteriales</taxon>
        <taxon>Nocardiaceae</taxon>
        <taxon>Rhodococcus</taxon>
    </lineage>
</organism>
<dbReference type="AlphaFoldDB" id="A0AB38F766"/>
<protein>
    <recommendedName>
        <fullName evidence="4">PKD domain-containing protein</fullName>
    </recommendedName>
</protein>
<proteinExistence type="predicted"/>
<sequence>MKSDLGIRSSLRILARSLPMAALILLPSAAAALPAQAEPAAVTEDTFTDTSDRVGPASYCSDGPLYNLTETFNFSVRTVDTSAGVQRLNFRFTVLVTGTPVDPGLPTVTATGASGGGLTSGPAESNSSQLLIKWSFSDGTQLTERSLFHYTFANGDFTNFRVTCNSVP</sequence>
<evidence type="ECO:0000256" key="1">
    <source>
        <dbReference type="SAM" id="SignalP"/>
    </source>
</evidence>
<accession>A0AB38F766</accession>
<comment type="caution">
    <text evidence="2">The sequence shown here is derived from an EMBL/GenBank/DDBJ whole genome shotgun (WGS) entry which is preliminary data.</text>
</comment>
<name>A0AB38F766_RHOWR</name>
<gene>
    <name evidence="2" type="ORF">NCTC13229_00737</name>
</gene>
<feature type="signal peptide" evidence="1">
    <location>
        <begin position="1"/>
        <end position="37"/>
    </location>
</feature>
<dbReference type="RefSeq" id="WP_037241331.1">
    <property type="nucleotide sequence ID" value="NZ_QTTP01000001.1"/>
</dbReference>